<evidence type="ECO:0000313" key="1">
    <source>
        <dbReference type="EMBL" id="KAJ3837983.1"/>
    </source>
</evidence>
<proteinExistence type="predicted"/>
<dbReference type="EMBL" id="MU806210">
    <property type="protein sequence ID" value="KAJ3837983.1"/>
    <property type="molecule type" value="Genomic_DNA"/>
</dbReference>
<organism evidence="1 2">
    <name type="scientific">Lentinula raphanica</name>
    <dbReference type="NCBI Taxonomy" id="153919"/>
    <lineage>
        <taxon>Eukaryota</taxon>
        <taxon>Fungi</taxon>
        <taxon>Dikarya</taxon>
        <taxon>Basidiomycota</taxon>
        <taxon>Agaricomycotina</taxon>
        <taxon>Agaricomycetes</taxon>
        <taxon>Agaricomycetidae</taxon>
        <taxon>Agaricales</taxon>
        <taxon>Marasmiineae</taxon>
        <taxon>Omphalotaceae</taxon>
        <taxon>Lentinula</taxon>
    </lineage>
</organism>
<evidence type="ECO:0000313" key="2">
    <source>
        <dbReference type="Proteomes" id="UP001163846"/>
    </source>
</evidence>
<dbReference type="AlphaFoldDB" id="A0AA38P7W4"/>
<keyword evidence="2" id="KW-1185">Reference proteome</keyword>
<protein>
    <submittedName>
        <fullName evidence="1">Uncharacterized protein</fullName>
    </submittedName>
</protein>
<comment type="caution">
    <text evidence="1">The sequence shown here is derived from an EMBL/GenBank/DDBJ whole genome shotgun (WGS) entry which is preliminary data.</text>
</comment>
<reference evidence="1" key="1">
    <citation type="submission" date="2022-08" db="EMBL/GenBank/DDBJ databases">
        <authorList>
            <consortium name="DOE Joint Genome Institute"/>
            <person name="Min B."/>
            <person name="Riley R."/>
            <person name="Sierra-Patev S."/>
            <person name="Naranjo-Ortiz M."/>
            <person name="Looney B."/>
            <person name="Konkel Z."/>
            <person name="Slot J.C."/>
            <person name="Sakamoto Y."/>
            <person name="Steenwyk J.L."/>
            <person name="Rokas A."/>
            <person name="Carro J."/>
            <person name="Camarero S."/>
            <person name="Ferreira P."/>
            <person name="Molpeceres G."/>
            <person name="Ruiz-Duenas F.J."/>
            <person name="Serrano A."/>
            <person name="Henrissat B."/>
            <person name="Drula E."/>
            <person name="Hughes K.W."/>
            <person name="Mata J.L."/>
            <person name="Ishikawa N.K."/>
            <person name="Vargas-Isla R."/>
            <person name="Ushijima S."/>
            <person name="Smith C.A."/>
            <person name="Ahrendt S."/>
            <person name="Andreopoulos W."/>
            <person name="He G."/>
            <person name="Labutti K."/>
            <person name="Lipzen A."/>
            <person name="Ng V."/>
            <person name="Sandor L."/>
            <person name="Barry K."/>
            <person name="Martinez A.T."/>
            <person name="Xiao Y."/>
            <person name="Gibbons J.G."/>
            <person name="Terashima K."/>
            <person name="Hibbett D.S."/>
            <person name="Grigoriev I.V."/>
        </authorList>
    </citation>
    <scope>NUCLEOTIDE SEQUENCE</scope>
    <source>
        <strain evidence="1">TFB9207</strain>
    </source>
</reference>
<gene>
    <name evidence="1" type="ORF">F5878DRAFT_620761</name>
</gene>
<sequence>MPSSNKCTFYTLKTLLTVLSLSSTRSWMNLRFREMRWTDSMISFSNGRRRRLIRRSRVWIEGRGCYGDGLNRIKGLEMMRVGRIC</sequence>
<accession>A0AA38P7W4</accession>
<dbReference type="Proteomes" id="UP001163846">
    <property type="component" value="Unassembled WGS sequence"/>
</dbReference>
<name>A0AA38P7W4_9AGAR</name>